<dbReference type="Proteomes" id="UP000053467">
    <property type="component" value="Unassembled WGS sequence"/>
</dbReference>
<dbReference type="AlphaFoldDB" id="A0A101I3M8"/>
<dbReference type="EMBL" id="LGGX01000002">
    <property type="protein sequence ID" value="KUK87779.1"/>
    <property type="molecule type" value="Genomic_DNA"/>
</dbReference>
<organism evidence="2 3">
    <name type="scientific">candidate division TA06 bacterium 34_109</name>
    <dbReference type="NCBI Taxonomy" id="1635277"/>
    <lineage>
        <taxon>Bacteria</taxon>
        <taxon>Bacteria division TA06</taxon>
    </lineage>
</organism>
<accession>A0A101I3M8</accession>
<evidence type="ECO:0000256" key="1">
    <source>
        <dbReference type="SAM" id="Coils"/>
    </source>
</evidence>
<name>A0A101I3M8_UNCT6</name>
<evidence type="ECO:0000313" key="3">
    <source>
        <dbReference type="Proteomes" id="UP000053467"/>
    </source>
</evidence>
<reference evidence="3" key="1">
    <citation type="journal article" date="2015" name="MBio">
        <title>Genome-Resolved Metagenomic Analysis Reveals Roles for Candidate Phyla and Other Microbial Community Members in Biogeochemical Transformations in Oil Reservoirs.</title>
        <authorList>
            <person name="Hu P."/>
            <person name="Tom L."/>
            <person name="Singh A."/>
            <person name="Thomas B.C."/>
            <person name="Baker B.J."/>
            <person name="Piceno Y.M."/>
            <person name="Andersen G.L."/>
            <person name="Banfield J.F."/>
        </authorList>
    </citation>
    <scope>NUCLEOTIDE SEQUENCE [LARGE SCALE GENOMIC DNA]</scope>
</reference>
<evidence type="ECO:0000313" key="2">
    <source>
        <dbReference type="EMBL" id="KUK87779.1"/>
    </source>
</evidence>
<proteinExistence type="predicted"/>
<gene>
    <name evidence="2" type="ORF">XE03_0298</name>
</gene>
<sequence length="259" mass="31111">MDEIKIDDVKFQEKKEELADLLKRLKEKIEIAEKHNVENFDLEKEYNKYNDLIQRISQKIKDILEIEKINKRLLKKVNEDTLSQTEIKMKELMEFQIDSLKSDIKKLYKTIEETKEENNRLINNLEKKINDSENNISENFKNFKLEINQKTDEGFKKIAKEIENLNQKISIIKDNEVKMENKTKNLDNKISAIKDNEFKQFKNKSENLEKEIINLKKEKEEIQKDLSKISKYVESILNYKILKFIKPFEKIYGKDKRSN</sequence>
<keyword evidence="1" id="KW-0175">Coiled coil</keyword>
<protein>
    <submittedName>
        <fullName evidence="2">Uncharacterized protein</fullName>
    </submittedName>
</protein>
<comment type="caution">
    <text evidence="2">The sequence shown here is derived from an EMBL/GenBank/DDBJ whole genome shotgun (WGS) entry which is preliminary data.</text>
</comment>
<feature type="coiled-coil region" evidence="1">
    <location>
        <begin position="97"/>
        <end position="225"/>
    </location>
</feature>
<feature type="coiled-coil region" evidence="1">
    <location>
        <begin position="8"/>
        <end position="59"/>
    </location>
</feature>